<dbReference type="GO" id="GO:0008168">
    <property type="term" value="F:methyltransferase activity"/>
    <property type="evidence" value="ECO:0007669"/>
    <property type="project" value="UniProtKB-KW"/>
</dbReference>
<sequence>MSKIEFFETDGAARTLLIPLWCRAEFARRYPASGLGAEDARLLRSLRADFSAARLADCRLYALREALMLSAARRYLAERPGASLVDLGCGLDTLLRSAGGEENPRYYVDLPEALSLRSRLLPPREGERYIAADVRGLDFLREISAGDGAFFALSGLLCHLEREEGLRLLAEIRSAFPGAGLAFDGPALRAREYVSALPPERELRAALGGKIRRMTRLPAELQSLPAAGRARLALLMRTTLRFYEARID</sequence>
<dbReference type="InterPro" id="IPR029063">
    <property type="entry name" value="SAM-dependent_MTases_sf"/>
</dbReference>
<keyword evidence="1" id="KW-0808">Transferase</keyword>
<evidence type="ECO:0000313" key="2">
    <source>
        <dbReference type="Proteomes" id="UP000824001"/>
    </source>
</evidence>
<reference evidence="1" key="1">
    <citation type="submission" date="2020-10" db="EMBL/GenBank/DDBJ databases">
        <authorList>
            <person name="Gilroy R."/>
        </authorList>
    </citation>
    <scope>NUCLEOTIDE SEQUENCE</scope>
    <source>
        <strain evidence="1">ChiHjej10B9-9673</strain>
    </source>
</reference>
<dbReference type="Gene3D" id="3.40.50.150">
    <property type="entry name" value="Vaccinia Virus protein VP39"/>
    <property type="match status" value="1"/>
</dbReference>
<name>A0A9D1FBX2_9FIRM</name>
<dbReference type="SUPFAM" id="SSF53335">
    <property type="entry name" value="S-adenosyl-L-methionine-dependent methyltransferases"/>
    <property type="match status" value="1"/>
</dbReference>
<dbReference type="Proteomes" id="UP000824001">
    <property type="component" value="Unassembled WGS sequence"/>
</dbReference>
<proteinExistence type="predicted"/>
<organism evidence="1 2">
    <name type="scientific">Candidatus Scatomorpha merdipullorum</name>
    <dbReference type="NCBI Taxonomy" id="2840927"/>
    <lineage>
        <taxon>Bacteria</taxon>
        <taxon>Bacillati</taxon>
        <taxon>Bacillota</taxon>
        <taxon>Clostridia</taxon>
        <taxon>Eubacteriales</taxon>
        <taxon>Candidatus Scatomorpha</taxon>
    </lineage>
</organism>
<protein>
    <submittedName>
        <fullName evidence="1">Class I SAM-dependent methyltransferase</fullName>
    </submittedName>
</protein>
<comment type="caution">
    <text evidence="1">The sequence shown here is derived from an EMBL/GenBank/DDBJ whole genome shotgun (WGS) entry which is preliminary data.</text>
</comment>
<keyword evidence="1" id="KW-0489">Methyltransferase</keyword>
<gene>
    <name evidence="1" type="ORF">IAC18_00115</name>
</gene>
<accession>A0A9D1FBX2</accession>
<evidence type="ECO:0000313" key="1">
    <source>
        <dbReference type="EMBL" id="HIS65940.1"/>
    </source>
</evidence>
<dbReference type="EMBL" id="DVJK01000002">
    <property type="protein sequence ID" value="HIS65940.1"/>
    <property type="molecule type" value="Genomic_DNA"/>
</dbReference>
<dbReference type="AlphaFoldDB" id="A0A9D1FBX2"/>
<reference evidence="1" key="2">
    <citation type="journal article" date="2021" name="PeerJ">
        <title>Extensive microbial diversity within the chicken gut microbiome revealed by metagenomics and culture.</title>
        <authorList>
            <person name="Gilroy R."/>
            <person name="Ravi A."/>
            <person name="Getino M."/>
            <person name="Pursley I."/>
            <person name="Horton D.L."/>
            <person name="Alikhan N.F."/>
            <person name="Baker D."/>
            <person name="Gharbi K."/>
            <person name="Hall N."/>
            <person name="Watson M."/>
            <person name="Adriaenssens E.M."/>
            <person name="Foster-Nyarko E."/>
            <person name="Jarju S."/>
            <person name="Secka A."/>
            <person name="Antonio M."/>
            <person name="Oren A."/>
            <person name="Chaudhuri R.R."/>
            <person name="La Ragione R."/>
            <person name="Hildebrand F."/>
            <person name="Pallen M.J."/>
        </authorList>
    </citation>
    <scope>NUCLEOTIDE SEQUENCE</scope>
    <source>
        <strain evidence="1">ChiHjej10B9-9673</strain>
    </source>
</reference>
<dbReference type="GO" id="GO:0032259">
    <property type="term" value="P:methylation"/>
    <property type="evidence" value="ECO:0007669"/>
    <property type="project" value="UniProtKB-KW"/>
</dbReference>